<protein>
    <submittedName>
        <fullName evidence="1">Uncharacterized protein</fullName>
    </submittedName>
</protein>
<name>A0A921G9Z1_9FIRM</name>
<accession>A0A921G9Z1</accession>
<dbReference type="AlphaFoldDB" id="A0A921G9Z1"/>
<sequence>MSLSMLLGAWYNGSIGVSKTLVVEIEYIYLTLIDIDKNKSFILACGQYWWQTFQAISIKNNLKQIETC</sequence>
<organism evidence="1 2">
    <name type="scientific">Thomasclavelia spiroformis</name>
    <dbReference type="NCBI Taxonomy" id="29348"/>
    <lineage>
        <taxon>Bacteria</taxon>
        <taxon>Bacillati</taxon>
        <taxon>Bacillota</taxon>
        <taxon>Erysipelotrichia</taxon>
        <taxon>Erysipelotrichales</taxon>
        <taxon>Coprobacillaceae</taxon>
        <taxon>Thomasclavelia</taxon>
    </lineage>
</organism>
<dbReference type="EMBL" id="DYWV01000012">
    <property type="protein sequence ID" value="HJF39350.1"/>
    <property type="molecule type" value="Genomic_DNA"/>
</dbReference>
<evidence type="ECO:0000313" key="1">
    <source>
        <dbReference type="EMBL" id="HJF39350.1"/>
    </source>
</evidence>
<dbReference type="Proteomes" id="UP000749320">
    <property type="component" value="Unassembled WGS sequence"/>
</dbReference>
<reference evidence="1" key="2">
    <citation type="submission" date="2021-09" db="EMBL/GenBank/DDBJ databases">
        <authorList>
            <person name="Gilroy R."/>
        </authorList>
    </citation>
    <scope>NUCLEOTIDE SEQUENCE</scope>
    <source>
        <strain evidence="1">CHK193-16274</strain>
    </source>
</reference>
<evidence type="ECO:0000313" key="2">
    <source>
        <dbReference type="Proteomes" id="UP000749320"/>
    </source>
</evidence>
<comment type="caution">
    <text evidence="1">The sequence shown here is derived from an EMBL/GenBank/DDBJ whole genome shotgun (WGS) entry which is preliminary data.</text>
</comment>
<gene>
    <name evidence="1" type="ORF">K8V91_00370</name>
</gene>
<reference evidence="1" key="1">
    <citation type="journal article" date="2021" name="PeerJ">
        <title>Extensive microbial diversity within the chicken gut microbiome revealed by metagenomics and culture.</title>
        <authorList>
            <person name="Gilroy R."/>
            <person name="Ravi A."/>
            <person name="Getino M."/>
            <person name="Pursley I."/>
            <person name="Horton D.L."/>
            <person name="Alikhan N.F."/>
            <person name="Baker D."/>
            <person name="Gharbi K."/>
            <person name="Hall N."/>
            <person name="Watson M."/>
            <person name="Adriaenssens E.M."/>
            <person name="Foster-Nyarko E."/>
            <person name="Jarju S."/>
            <person name="Secka A."/>
            <person name="Antonio M."/>
            <person name="Oren A."/>
            <person name="Chaudhuri R.R."/>
            <person name="La Ragione R."/>
            <person name="Hildebrand F."/>
            <person name="Pallen M.J."/>
        </authorList>
    </citation>
    <scope>NUCLEOTIDE SEQUENCE</scope>
    <source>
        <strain evidence="1">CHK193-16274</strain>
    </source>
</reference>
<proteinExistence type="predicted"/>